<sequence>MTVPLTGDQEEQAPPPVAAEAAAGRPATGSTATSVGAVDGPAHTGSGDQYNMFRLFGAAGAYEEVGEGRLRKRAARVVTEEQRNRTGAFFVPPPGFEEARSMLAGKGRTVIVSGSPGSGRRTAAVTLLDVAGESGTRFHELPDIAIAPGASAETILDPETVHRGDRVLLDLSADPGLLSRIQPALETYRDAVQAEDAYLAVVISQGQADELRDEFHDLIVKLGRPDGVHALEKHLRVQGTRLGGYPLRTHRAAAWAADARLGEIAHFARLVRDARLDGPNAGVGAWLTEALSALAERGTEVAKKVDGLSDSWERAVLLSAALLDGCGVDAVFTAAQQLMGILQIPEPEIPLLERAVFRSQLDHLGVAIRPDRTVGFAGLGYAAALRDCFWDGHPDLAPKFLQWADRCMRDRRMSAADRDAIAERLAEQYLRLRSYELLFRQVRRWATDNRQGASLAPQAAYALGEALLGPREAGRAARRQVYWWARENALPEELAQVLIAVCAGVMVETQPDEALVRLHHIARRGRSGVRRAAMDALLELAEKPPRFRQLLARLAEASENRQGSSRSSGQGWEADHELLWRLTEPGRLLAVVGAGPLTAGGWVRSRLVTALADALTDDDQLRRHTERLLQGLALGTAPIGLLDLLVEAGSVAGRLAHLYTVARRWALGPADPAERAESARAATALLERVNRAQGLEPIATGGAHDDDPDDTKVGR</sequence>
<feature type="region of interest" description="Disordered" evidence="1">
    <location>
        <begin position="1"/>
        <end position="41"/>
    </location>
</feature>
<dbReference type="RefSeq" id="WP_378574343.1">
    <property type="nucleotide sequence ID" value="NZ_JBHSFQ010000011.1"/>
</dbReference>
<feature type="compositionally biased region" description="Low complexity" evidence="1">
    <location>
        <begin position="18"/>
        <end position="27"/>
    </location>
</feature>
<keyword evidence="3" id="KW-1185">Reference proteome</keyword>
<accession>A0ABV9DXI0</accession>
<organism evidence="2 3">
    <name type="scientific">Nocardiopsis mangrovi</name>
    <dbReference type="NCBI Taxonomy" id="1179818"/>
    <lineage>
        <taxon>Bacteria</taxon>
        <taxon>Bacillati</taxon>
        <taxon>Actinomycetota</taxon>
        <taxon>Actinomycetes</taxon>
        <taxon>Streptosporangiales</taxon>
        <taxon>Nocardiopsidaceae</taxon>
        <taxon>Nocardiopsis</taxon>
    </lineage>
</organism>
<feature type="region of interest" description="Disordered" evidence="1">
    <location>
        <begin position="693"/>
        <end position="715"/>
    </location>
</feature>
<evidence type="ECO:0000256" key="1">
    <source>
        <dbReference type="SAM" id="MobiDB-lite"/>
    </source>
</evidence>
<protein>
    <submittedName>
        <fullName evidence="2">Uncharacterized protein</fullName>
    </submittedName>
</protein>
<gene>
    <name evidence="2" type="ORF">ACFO4E_13220</name>
</gene>
<comment type="caution">
    <text evidence="2">The sequence shown here is derived from an EMBL/GenBank/DDBJ whole genome shotgun (WGS) entry which is preliminary data.</text>
</comment>
<evidence type="ECO:0000313" key="3">
    <source>
        <dbReference type="Proteomes" id="UP001595923"/>
    </source>
</evidence>
<evidence type="ECO:0000313" key="2">
    <source>
        <dbReference type="EMBL" id="MFC4562821.1"/>
    </source>
</evidence>
<dbReference type="EMBL" id="JBHSFQ010000011">
    <property type="protein sequence ID" value="MFC4562821.1"/>
    <property type="molecule type" value="Genomic_DNA"/>
</dbReference>
<proteinExistence type="predicted"/>
<reference evidence="3" key="1">
    <citation type="journal article" date="2019" name="Int. J. Syst. Evol. Microbiol.">
        <title>The Global Catalogue of Microorganisms (GCM) 10K type strain sequencing project: providing services to taxonomists for standard genome sequencing and annotation.</title>
        <authorList>
            <consortium name="The Broad Institute Genomics Platform"/>
            <consortium name="The Broad Institute Genome Sequencing Center for Infectious Disease"/>
            <person name="Wu L."/>
            <person name="Ma J."/>
        </authorList>
    </citation>
    <scope>NUCLEOTIDE SEQUENCE [LARGE SCALE GENOMIC DNA]</scope>
    <source>
        <strain evidence="3">XZYJ18</strain>
    </source>
</reference>
<dbReference type="Proteomes" id="UP001595923">
    <property type="component" value="Unassembled WGS sequence"/>
</dbReference>
<name>A0ABV9DXI0_9ACTN</name>